<sequence length="253" mass="28392">MKITTLNLHYSYPSDDKDMLAIKELNGSRIVNELQFQRCTKLKQTSELGTKLSQVSNTPQKIPKGNVDLAGYLYALSTAGDMPDDIDELIRCNATVNQAREHLKNGRANIMSDLMKRPHIGRELALIRTYEIKGFHAKHVQYLYALSDFFSIGICQEHAAKNSVIYSQKCQTGEVATMIGSNDIAHSWSESNNCVMDSWAHGPAVMKKDARFDSSNADKVPIDKETGQRVLQTSNSLTEIFKNSFNDEQKIKS</sequence>
<name>A0AAU7QA56_9GAMM</name>
<dbReference type="EMBL" id="CP157947">
    <property type="protein sequence ID" value="XBS70042.1"/>
    <property type="molecule type" value="Genomic_DNA"/>
</dbReference>
<organism evidence="1">
    <name type="scientific">Acerihabitans sp. KWT182</name>
    <dbReference type="NCBI Taxonomy" id="3157919"/>
    <lineage>
        <taxon>Bacteria</taxon>
        <taxon>Pseudomonadati</taxon>
        <taxon>Pseudomonadota</taxon>
        <taxon>Gammaproteobacteria</taxon>
        <taxon>Enterobacterales</taxon>
        <taxon>Pectobacteriaceae</taxon>
        <taxon>Acerihabitans</taxon>
    </lineage>
</organism>
<protein>
    <submittedName>
        <fullName evidence="1">Uncharacterized protein</fullName>
    </submittedName>
</protein>
<accession>A0AAU7QA56</accession>
<evidence type="ECO:0000313" key="1">
    <source>
        <dbReference type="EMBL" id="XBS70042.1"/>
    </source>
</evidence>
<proteinExistence type="predicted"/>
<reference evidence="1" key="1">
    <citation type="submission" date="2024-06" db="EMBL/GenBank/DDBJ databases">
        <authorList>
            <person name="Coelho C."/>
            <person name="Bento M."/>
            <person name="Garcia E."/>
            <person name="Camelo A."/>
            <person name="Brandao I."/>
            <person name="Espirito Santo C."/>
            <person name="Trovao J."/>
            <person name="Verissimo A."/>
            <person name="Costa J."/>
            <person name="Tiago I."/>
        </authorList>
    </citation>
    <scope>NUCLEOTIDE SEQUENCE</scope>
    <source>
        <strain evidence="1">KWT182</strain>
    </source>
</reference>
<gene>
    <name evidence="1" type="ORF">ABK905_01580</name>
</gene>
<dbReference type="AlphaFoldDB" id="A0AAU7QA56"/>